<feature type="chain" id="PRO_5020767881" description="DUF1795 domain-containing protein" evidence="1">
    <location>
        <begin position="22"/>
        <end position="180"/>
    </location>
</feature>
<feature type="signal peptide" evidence="1">
    <location>
        <begin position="1"/>
        <end position="21"/>
    </location>
</feature>
<sequence>MKWIPIVVFAFLSVMANTVCAETYHDMFITLEIPNNFVGPEFDNGIPYATRVFYKKAHADKKKSAMLQITTYDFGPKMPEITEDESGSAADKYLNQFLKEETKHRSRFMAARPKRVELAGYPASRVAWSANLDGHPVIGVTFCVIVKGKIVNLQAQDMKETSAADLNAAIDAINAVRFNR</sequence>
<dbReference type="Proteomes" id="UP000294829">
    <property type="component" value="Unassembled WGS sequence"/>
</dbReference>
<name>A0A4R5VRR9_9BURK</name>
<accession>A0A4R5VRR9</accession>
<dbReference type="RefSeq" id="WP_133330828.1">
    <property type="nucleotide sequence ID" value="NZ_SMYL01000013.1"/>
</dbReference>
<gene>
    <name evidence="2" type="ORF">E2I14_17240</name>
</gene>
<evidence type="ECO:0000313" key="3">
    <source>
        <dbReference type="Proteomes" id="UP000294829"/>
    </source>
</evidence>
<keyword evidence="3" id="KW-1185">Reference proteome</keyword>
<dbReference type="EMBL" id="SMYL01000013">
    <property type="protein sequence ID" value="TDK61325.1"/>
    <property type="molecule type" value="Genomic_DNA"/>
</dbReference>
<evidence type="ECO:0000313" key="2">
    <source>
        <dbReference type="EMBL" id="TDK61325.1"/>
    </source>
</evidence>
<comment type="caution">
    <text evidence="2">The sequence shown here is derived from an EMBL/GenBank/DDBJ whole genome shotgun (WGS) entry which is preliminary data.</text>
</comment>
<protein>
    <recommendedName>
        <fullName evidence="4">DUF1795 domain-containing protein</fullName>
    </recommendedName>
</protein>
<reference evidence="2 3" key="1">
    <citation type="submission" date="2019-03" db="EMBL/GenBank/DDBJ databases">
        <title>Sapientia aquatica gen. nov., sp. nov., isolated from a crater lake.</title>
        <authorList>
            <person name="Felfoldi T."/>
            <person name="Szabo A."/>
            <person name="Toth E."/>
            <person name="Schumann P."/>
            <person name="Keki Z."/>
            <person name="Marialigeti K."/>
            <person name="Mathe I."/>
        </authorList>
    </citation>
    <scope>NUCLEOTIDE SEQUENCE [LARGE SCALE GENOMIC DNA]</scope>
    <source>
        <strain evidence="2 3">SA-152</strain>
    </source>
</reference>
<evidence type="ECO:0000256" key="1">
    <source>
        <dbReference type="SAM" id="SignalP"/>
    </source>
</evidence>
<evidence type="ECO:0008006" key="4">
    <source>
        <dbReference type="Google" id="ProtNLM"/>
    </source>
</evidence>
<keyword evidence="1" id="KW-0732">Signal</keyword>
<dbReference type="AlphaFoldDB" id="A0A4R5VRR9"/>
<proteinExistence type="predicted"/>
<organism evidence="2 3">
    <name type="scientific">Sapientia aquatica</name>
    <dbReference type="NCBI Taxonomy" id="1549640"/>
    <lineage>
        <taxon>Bacteria</taxon>
        <taxon>Pseudomonadati</taxon>
        <taxon>Pseudomonadota</taxon>
        <taxon>Betaproteobacteria</taxon>
        <taxon>Burkholderiales</taxon>
        <taxon>Oxalobacteraceae</taxon>
        <taxon>Sapientia</taxon>
    </lineage>
</organism>